<evidence type="ECO:0000259" key="5">
    <source>
        <dbReference type="PROSITE" id="PS50915"/>
    </source>
</evidence>
<dbReference type="Pfam" id="PF00030">
    <property type="entry name" value="Crystall"/>
    <property type="match status" value="4"/>
</dbReference>
<dbReference type="FunFam" id="2.60.20.10:FF:000003">
    <property type="entry name" value="Crystallin gamma S"/>
    <property type="match status" value="2"/>
</dbReference>
<dbReference type="GO" id="GO:0005212">
    <property type="term" value="F:structural constituent of eye lens"/>
    <property type="evidence" value="ECO:0007669"/>
    <property type="project" value="UniProtKB-KW"/>
</dbReference>
<evidence type="ECO:0000256" key="3">
    <source>
        <dbReference type="ARBA" id="ARBA00022613"/>
    </source>
</evidence>
<dbReference type="Proteomes" id="UP000677803">
    <property type="component" value="Unassembled WGS sequence"/>
</dbReference>
<evidence type="ECO:0000313" key="6">
    <source>
        <dbReference type="EMBL" id="CAG5933022.1"/>
    </source>
</evidence>
<gene>
    <name evidence="6" type="ORF">MMEN_LOCUS13426</name>
</gene>
<dbReference type="FunFam" id="2.60.20.10:FF:000001">
    <property type="entry name" value="Crystallin gamma S"/>
    <property type="match status" value="2"/>
</dbReference>
<dbReference type="InterPro" id="IPR011024">
    <property type="entry name" value="G_crystallin-like"/>
</dbReference>
<feature type="domain" description="Beta/gamma crystallin 'Greek key'" evidence="5">
    <location>
        <begin position="520"/>
        <end position="562"/>
    </location>
</feature>
<feature type="domain" description="Beta/gamma crystallin 'Greek key'" evidence="5">
    <location>
        <begin position="414"/>
        <end position="457"/>
    </location>
</feature>
<dbReference type="SMART" id="SM00247">
    <property type="entry name" value="XTALbg"/>
    <property type="match status" value="4"/>
</dbReference>
<keyword evidence="4" id="KW-0677">Repeat</keyword>
<evidence type="ECO:0000256" key="4">
    <source>
        <dbReference type="ARBA" id="ARBA00022737"/>
    </source>
</evidence>
<dbReference type="Gene3D" id="2.60.20.10">
    <property type="entry name" value="Crystallins"/>
    <property type="match status" value="4"/>
</dbReference>
<dbReference type="PRINTS" id="PR01367">
    <property type="entry name" value="BGCRYSTALLIN"/>
</dbReference>
<comment type="similarity">
    <text evidence="2">Belongs to the beta/gamma-crystallin family.</text>
</comment>
<dbReference type="GO" id="GO:0007601">
    <property type="term" value="P:visual perception"/>
    <property type="evidence" value="ECO:0007669"/>
    <property type="project" value="TreeGrafter"/>
</dbReference>
<comment type="function">
    <text evidence="1">Crystallins are the dominant structural components of the vertebrate eye lens.</text>
</comment>
<feature type="domain" description="Beta/gamma crystallin 'Greek key'" evidence="5">
    <location>
        <begin position="568"/>
        <end position="608"/>
    </location>
</feature>
<evidence type="ECO:0000313" key="7">
    <source>
        <dbReference type="Proteomes" id="UP000677803"/>
    </source>
</evidence>
<dbReference type="PANTHER" id="PTHR11818:SF119">
    <property type="entry name" value="GAMMA-CRYSTALLIN D"/>
    <property type="match status" value="1"/>
</dbReference>
<comment type="caution">
    <text evidence="6">The sequence shown here is derived from an EMBL/GenBank/DDBJ whole genome shotgun (WGS) entry which is preliminary data.</text>
</comment>
<organism evidence="6 7">
    <name type="scientific">Menidia menidia</name>
    <name type="common">Atlantic silverside</name>
    <dbReference type="NCBI Taxonomy" id="238744"/>
    <lineage>
        <taxon>Eukaryota</taxon>
        <taxon>Metazoa</taxon>
        <taxon>Chordata</taxon>
        <taxon>Craniata</taxon>
        <taxon>Vertebrata</taxon>
        <taxon>Euteleostomi</taxon>
        <taxon>Actinopterygii</taxon>
        <taxon>Neopterygii</taxon>
        <taxon>Teleostei</taxon>
        <taxon>Neoteleostei</taxon>
        <taxon>Acanthomorphata</taxon>
        <taxon>Ovalentaria</taxon>
        <taxon>Atherinomorphae</taxon>
        <taxon>Atheriniformes</taxon>
        <taxon>Atherinopsidae</taxon>
        <taxon>Menidiinae</taxon>
        <taxon>Menidia</taxon>
    </lineage>
</organism>
<dbReference type="PROSITE" id="PS50915">
    <property type="entry name" value="CRYSTALLIN_BETA_GAMMA"/>
    <property type="match status" value="7"/>
</dbReference>
<accession>A0A8S4B919</accession>
<dbReference type="OrthoDB" id="8407241at2759"/>
<name>A0A8S4B919_9TELE</name>
<evidence type="ECO:0000256" key="1">
    <source>
        <dbReference type="ARBA" id="ARBA00003689"/>
    </source>
</evidence>
<keyword evidence="7" id="KW-1185">Reference proteome</keyword>
<dbReference type="AlphaFoldDB" id="A0A8S4B919"/>
<sequence>MPNNATGPDGVVYAQPALAVRILSGAEHILVPNVVWPLVHYPESSLHLDGVAVADVRVQVTGVIAGLMGTTLEVSVLIEDDLESEMFGLDAVAEGHPLLVVGVLPGAEDVLEALVVGPLVDHPGSTLHPDGVAAAEVDSELRGVHDAPDGAEPGNVAHSHLSQVPVLSGPQRSFRQHKGCAKSSITAMLNDVGGDVLNQSSLSYGSPRLNPDRMVQENPATYHGDHATGSDAVARANSHQVLAVWVLAPPHQSLMAHEVRLLIHHEEATLHPAGVTLVQIIFYEERNFQGRTYESSSDCSDLNMHLNRCNSCRVDSGCFVVYDRPNFMGNQVLLRRGDYSDFQRMGSMMGMMGMAMLDTIRSCRMIPMQRGQFRMRIYEREGFGGQMHELMEDCESLQDRFNMSDCQSCNVMDGHWLMFEQTNFRGRMTYVRPGEYRSLRDTGMSNLMRISSIRRIMDMMHIFQFLTPSRMFSITELIFPPQIVFYEDRNFQGRSYECSSECSDLHSHFSRCNSIRVDSGDWMVYERPNYMGYQYYLRKGEYTDYQRWMGFNDCVRSCRMIPMHQGSHKMMIYERQEFGGQKMELTDDCPALNERFHSGDINSCNVSDGFWIFFEHPNYRGRQYLMRPGEYRRFYEWGSMNPRVGSIKRITVQSRVGRLLIGVDDSPERADSRTVGAPVAVSAIFTGSQVVGPPFVVGLLVQQPVAVHHVAGIDVRHAQVVLDVGAVVADVLRLAAHVWVLVQTDLVGAAMLQRERQRERAQSLIYCKISSGAHHGDGAAGAHAVADADHALVVGVLAPAQEVLLAQVVGPLVHHEAAALHPDGVAAAEEGVQVGAVAGALMVLTLEVPVLIKHDLQRGNR</sequence>
<proteinExistence type="inferred from homology"/>
<dbReference type="InterPro" id="IPR001064">
    <property type="entry name" value="Beta/gamma_crystallin"/>
</dbReference>
<feature type="domain" description="Beta/gamma crystallin 'Greek key'" evidence="5">
    <location>
        <begin position="609"/>
        <end position="651"/>
    </location>
</feature>
<feature type="domain" description="Beta/gamma crystallin 'Greek key'" evidence="5">
    <location>
        <begin position="278"/>
        <end position="316"/>
    </location>
</feature>
<keyword evidence="3" id="KW-0273">Eye lens protein</keyword>
<dbReference type="InterPro" id="IPR050252">
    <property type="entry name" value="Beta/Gamma-Crystallin"/>
</dbReference>
<dbReference type="SUPFAM" id="SSF49695">
    <property type="entry name" value="gamma-Crystallin-like"/>
    <property type="match status" value="2"/>
</dbReference>
<protein>
    <submittedName>
        <fullName evidence="6">(Atlantic silverside) hypothetical protein</fullName>
    </submittedName>
</protein>
<dbReference type="PANTHER" id="PTHR11818">
    <property type="entry name" value="BETA/GAMMA CRYSTALLIN"/>
    <property type="match status" value="1"/>
</dbReference>
<reference evidence="6" key="1">
    <citation type="submission" date="2021-05" db="EMBL/GenBank/DDBJ databases">
        <authorList>
            <person name="Tigano A."/>
        </authorList>
    </citation>
    <scope>NUCLEOTIDE SEQUENCE</scope>
</reference>
<evidence type="ECO:0000256" key="2">
    <source>
        <dbReference type="ARBA" id="ARBA00009646"/>
    </source>
</evidence>
<feature type="domain" description="Beta/gamma crystallin 'Greek key'" evidence="5">
    <location>
        <begin position="481"/>
        <end position="519"/>
    </location>
</feature>
<feature type="domain" description="Beta/gamma crystallin 'Greek key'" evidence="5">
    <location>
        <begin position="317"/>
        <end position="367"/>
    </location>
</feature>
<dbReference type="GO" id="GO:0002088">
    <property type="term" value="P:lens development in camera-type eye"/>
    <property type="evidence" value="ECO:0007669"/>
    <property type="project" value="TreeGrafter"/>
</dbReference>
<feature type="non-terminal residue" evidence="6">
    <location>
        <position position="861"/>
    </location>
</feature>
<dbReference type="EMBL" id="CAJRST010015557">
    <property type="protein sequence ID" value="CAG5933022.1"/>
    <property type="molecule type" value="Genomic_DNA"/>
</dbReference>